<dbReference type="Proteomes" id="UP001196413">
    <property type="component" value="Unassembled WGS sequence"/>
</dbReference>
<dbReference type="AlphaFoldDB" id="A0AAD5MSJ9"/>
<keyword evidence="2" id="KW-1185">Reference proteome</keyword>
<accession>A0AAD5MSJ9</accession>
<name>A0AAD5MSJ9_PARTN</name>
<proteinExistence type="predicted"/>
<reference evidence="1" key="1">
    <citation type="submission" date="2021-06" db="EMBL/GenBank/DDBJ databases">
        <title>Parelaphostrongylus tenuis whole genome reference sequence.</title>
        <authorList>
            <person name="Garwood T.J."/>
            <person name="Larsen P.A."/>
            <person name="Fountain-Jones N.M."/>
            <person name="Garbe J.R."/>
            <person name="Macchietto M.G."/>
            <person name="Kania S.A."/>
            <person name="Gerhold R.W."/>
            <person name="Richards J.E."/>
            <person name="Wolf T.M."/>
        </authorList>
    </citation>
    <scope>NUCLEOTIDE SEQUENCE</scope>
    <source>
        <strain evidence="1">MNPRO001-30</strain>
        <tissue evidence="1">Meninges</tissue>
    </source>
</reference>
<organism evidence="1 2">
    <name type="scientific">Parelaphostrongylus tenuis</name>
    <name type="common">Meningeal worm</name>
    <dbReference type="NCBI Taxonomy" id="148309"/>
    <lineage>
        <taxon>Eukaryota</taxon>
        <taxon>Metazoa</taxon>
        <taxon>Ecdysozoa</taxon>
        <taxon>Nematoda</taxon>
        <taxon>Chromadorea</taxon>
        <taxon>Rhabditida</taxon>
        <taxon>Rhabditina</taxon>
        <taxon>Rhabditomorpha</taxon>
        <taxon>Strongyloidea</taxon>
        <taxon>Metastrongylidae</taxon>
        <taxon>Parelaphostrongylus</taxon>
    </lineage>
</organism>
<comment type="caution">
    <text evidence="1">The sequence shown here is derived from an EMBL/GenBank/DDBJ whole genome shotgun (WGS) entry which is preliminary data.</text>
</comment>
<sequence>MLFTDEKYLRSNHSTMSETTSTSQELSAEICLAKKNGSGFCDGLARNLRRRKNAVGLRELKRQNQWSQLSAANIRGLLEPRSTQHFGANRFTLQQDWAPTHLIPSTIAVCREGIPGLFGIRTFGHQTCQMSTQLITPWLLLKIENMNRMKSMC</sequence>
<evidence type="ECO:0000313" key="1">
    <source>
        <dbReference type="EMBL" id="KAJ1354771.1"/>
    </source>
</evidence>
<dbReference type="EMBL" id="JAHQIW010002205">
    <property type="protein sequence ID" value="KAJ1354771.1"/>
    <property type="molecule type" value="Genomic_DNA"/>
</dbReference>
<evidence type="ECO:0000313" key="2">
    <source>
        <dbReference type="Proteomes" id="UP001196413"/>
    </source>
</evidence>
<gene>
    <name evidence="1" type="ORF">KIN20_011805</name>
</gene>
<protein>
    <submittedName>
        <fullName evidence="1">Uncharacterized protein</fullName>
    </submittedName>
</protein>